<proteinExistence type="predicted"/>
<evidence type="ECO:0000313" key="1">
    <source>
        <dbReference type="EMBL" id="KAK7336427.1"/>
    </source>
</evidence>
<protein>
    <submittedName>
        <fullName evidence="1">Uncharacterized protein</fullName>
    </submittedName>
</protein>
<dbReference type="Proteomes" id="UP001367508">
    <property type="component" value="Unassembled WGS sequence"/>
</dbReference>
<gene>
    <name evidence="1" type="ORF">VNO77_16968</name>
</gene>
<sequence>MAFGDGMLVGVKDMMLVEEKLLGTMVVGRISLSNDAKDHIDASNVKMEEINNKEDDAWPVETDASMDVGIEDGRADVGMTARTKEGLLI</sequence>
<reference evidence="1 2" key="1">
    <citation type="submission" date="2024-01" db="EMBL/GenBank/DDBJ databases">
        <title>The genomes of 5 underutilized Papilionoideae crops provide insights into root nodulation and disease resistanc.</title>
        <authorList>
            <person name="Jiang F."/>
        </authorList>
    </citation>
    <scope>NUCLEOTIDE SEQUENCE [LARGE SCALE GENOMIC DNA]</scope>
    <source>
        <strain evidence="1">LVBAO_FW01</strain>
        <tissue evidence="1">Leaves</tissue>
    </source>
</reference>
<name>A0AAN9LLV2_CANGL</name>
<keyword evidence="2" id="KW-1185">Reference proteome</keyword>
<evidence type="ECO:0000313" key="2">
    <source>
        <dbReference type="Proteomes" id="UP001367508"/>
    </source>
</evidence>
<comment type="caution">
    <text evidence="1">The sequence shown here is derived from an EMBL/GenBank/DDBJ whole genome shotgun (WGS) entry which is preliminary data.</text>
</comment>
<accession>A0AAN9LLV2</accession>
<organism evidence="1 2">
    <name type="scientific">Canavalia gladiata</name>
    <name type="common">Sword bean</name>
    <name type="synonym">Dolichos gladiatus</name>
    <dbReference type="NCBI Taxonomy" id="3824"/>
    <lineage>
        <taxon>Eukaryota</taxon>
        <taxon>Viridiplantae</taxon>
        <taxon>Streptophyta</taxon>
        <taxon>Embryophyta</taxon>
        <taxon>Tracheophyta</taxon>
        <taxon>Spermatophyta</taxon>
        <taxon>Magnoliopsida</taxon>
        <taxon>eudicotyledons</taxon>
        <taxon>Gunneridae</taxon>
        <taxon>Pentapetalae</taxon>
        <taxon>rosids</taxon>
        <taxon>fabids</taxon>
        <taxon>Fabales</taxon>
        <taxon>Fabaceae</taxon>
        <taxon>Papilionoideae</taxon>
        <taxon>50 kb inversion clade</taxon>
        <taxon>NPAAA clade</taxon>
        <taxon>indigoferoid/millettioid clade</taxon>
        <taxon>Phaseoleae</taxon>
        <taxon>Canavalia</taxon>
    </lineage>
</organism>
<dbReference type="EMBL" id="JAYMYQ010000004">
    <property type="protein sequence ID" value="KAK7336427.1"/>
    <property type="molecule type" value="Genomic_DNA"/>
</dbReference>
<dbReference type="AlphaFoldDB" id="A0AAN9LLV2"/>